<keyword evidence="2" id="KW-1185">Reference proteome</keyword>
<dbReference type="Proteomes" id="UP000789405">
    <property type="component" value="Unassembled WGS sequence"/>
</dbReference>
<organism evidence="1 2">
    <name type="scientific">Dentiscutata erythropus</name>
    <dbReference type="NCBI Taxonomy" id="1348616"/>
    <lineage>
        <taxon>Eukaryota</taxon>
        <taxon>Fungi</taxon>
        <taxon>Fungi incertae sedis</taxon>
        <taxon>Mucoromycota</taxon>
        <taxon>Glomeromycotina</taxon>
        <taxon>Glomeromycetes</taxon>
        <taxon>Diversisporales</taxon>
        <taxon>Gigasporaceae</taxon>
        <taxon>Dentiscutata</taxon>
    </lineage>
</organism>
<feature type="non-terminal residue" evidence="1">
    <location>
        <position position="43"/>
    </location>
</feature>
<gene>
    <name evidence="1" type="ORF">DERYTH_LOCUS3153</name>
</gene>
<evidence type="ECO:0000313" key="1">
    <source>
        <dbReference type="EMBL" id="CAG8506237.1"/>
    </source>
</evidence>
<dbReference type="EMBL" id="CAJVPY010001079">
    <property type="protein sequence ID" value="CAG8506237.1"/>
    <property type="molecule type" value="Genomic_DNA"/>
</dbReference>
<dbReference type="AlphaFoldDB" id="A0A9N9F3H9"/>
<protein>
    <submittedName>
        <fullName evidence="1">17604_t:CDS:1</fullName>
    </submittedName>
</protein>
<accession>A0A9N9F3H9</accession>
<evidence type="ECO:0000313" key="2">
    <source>
        <dbReference type="Proteomes" id="UP000789405"/>
    </source>
</evidence>
<name>A0A9N9F3H9_9GLOM</name>
<reference evidence="1" key="1">
    <citation type="submission" date="2021-06" db="EMBL/GenBank/DDBJ databases">
        <authorList>
            <person name="Kallberg Y."/>
            <person name="Tangrot J."/>
            <person name="Rosling A."/>
        </authorList>
    </citation>
    <scope>NUCLEOTIDE SEQUENCE</scope>
    <source>
        <strain evidence="1">MA453B</strain>
    </source>
</reference>
<comment type="caution">
    <text evidence="1">The sequence shown here is derived from an EMBL/GenBank/DDBJ whole genome shotgun (WGS) entry which is preliminary data.</text>
</comment>
<sequence>FSLVSLFVSPVPLFSYQFPNICLEANDDHKDVLVFDFDCGDVS</sequence>
<proteinExistence type="predicted"/>